<accession>A0A100WED0</accession>
<evidence type="ECO:0000313" key="2">
    <source>
        <dbReference type="Proteomes" id="UP000069443"/>
    </source>
</evidence>
<organism evidence="1 2">
    <name type="scientific">Mycolicibacterium canariasense</name>
    <name type="common">Mycobacterium canariasense</name>
    <dbReference type="NCBI Taxonomy" id="228230"/>
    <lineage>
        <taxon>Bacteria</taxon>
        <taxon>Bacillati</taxon>
        <taxon>Actinomycetota</taxon>
        <taxon>Actinomycetes</taxon>
        <taxon>Mycobacteriales</taxon>
        <taxon>Mycobacteriaceae</taxon>
        <taxon>Mycolicibacterium</taxon>
    </lineage>
</organism>
<sequence>MHTTGGYNSRRKGWMQMGEKVRRMLRSATARSVAKCIALCALGGITSGRRAIAADKGKSCCG</sequence>
<gene>
    <name evidence="1" type="primary">uvrC</name>
    <name evidence="1" type="ORF">RMCC_3432</name>
</gene>
<proteinExistence type="predicted"/>
<reference evidence="2" key="2">
    <citation type="submission" date="2016-02" db="EMBL/GenBank/DDBJ databases">
        <title>Draft genome sequence of five rapidly growing Mycobacterium species.</title>
        <authorList>
            <person name="Katahira K."/>
            <person name="Gotou Y."/>
            <person name="Iida K."/>
            <person name="Ogura Y."/>
            <person name="Hayashi T."/>
        </authorList>
    </citation>
    <scope>NUCLEOTIDE SEQUENCE [LARGE SCALE GENOMIC DNA]</scope>
    <source>
        <strain evidence="2">JCM15298</strain>
    </source>
</reference>
<dbReference type="AlphaFoldDB" id="A0A100WED0"/>
<reference evidence="2" key="1">
    <citation type="journal article" date="2016" name="Genome Announc.">
        <title>Draft Genome Sequences of Five Rapidly Growing Mycobacterium Species, M. thermoresistibile, M. fortuitum subsp. acetamidolyticum, M. canariasense, M. brisbanense, and M. novocastrense.</title>
        <authorList>
            <person name="Katahira K."/>
            <person name="Ogura Y."/>
            <person name="Gotoh Y."/>
            <person name="Hayashi T."/>
        </authorList>
    </citation>
    <scope>NUCLEOTIDE SEQUENCE [LARGE SCALE GENOMIC DNA]</scope>
    <source>
        <strain evidence="2">JCM15298</strain>
    </source>
</reference>
<protein>
    <submittedName>
        <fullName evidence="1">UvrABC system protein C</fullName>
    </submittedName>
</protein>
<evidence type="ECO:0000313" key="1">
    <source>
        <dbReference type="EMBL" id="GAS96466.1"/>
    </source>
</evidence>
<keyword evidence="2" id="KW-1185">Reference proteome</keyword>
<dbReference type="EMBL" id="BCSY01000051">
    <property type="protein sequence ID" value="GAS96466.1"/>
    <property type="molecule type" value="Genomic_DNA"/>
</dbReference>
<name>A0A100WED0_MYCCR</name>
<comment type="caution">
    <text evidence="1">The sequence shown here is derived from an EMBL/GenBank/DDBJ whole genome shotgun (WGS) entry which is preliminary data.</text>
</comment>
<dbReference type="Proteomes" id="UP000069443">
    <property type="component" value="Unassembled WGS sequence"/>
</dbReference>